<evidence type="ECO:0000256" key="7">
    <source>
        <dbReference type="ARBA" id="ARBA00022842"/>
    </source>
</evidence>
<name>A0A0W7WKM1_9RHOB</name>
<keyword evidence="6 10" id="KW-0274">FAD</keyword>
<dbReference type="RefSeq" id="WP_058861795.1">
    <property type="nucleotide sequence ID" value="NZ_LPXO01000004.1"/>
</dbReference>
<comment type="cofactor">
    <cofactor evidence="11">
        <name>Mg(2+)</name>
        <dbReference type="ChEBI" id="CHEBI:18420"/>
    </cofactor>
    <cofactor evidence="11">
        <name>Mn(2+)</name>
        <dbReference type="ChEBI" id="CHEBI:29035"/>
    </cofactor>
    <text evidence="11">Magnesium. Can also use manganese.</text>
</comment>
<dbReference type="InterPro" id="IPR024932">
    <property type="entry name" value="ApbE"/>
</dbReference>
<keyword evidence="7 10" id="KW-0460">Magnesium</keyword>
<dbReference type="PANTHER" id="PTHR30040:SF2">
    <property type="entry name" value="FAD:PROTEIN FMN TRANSFERASE"/>
    <property type="match status" value="1"/>
</dbReference>
<organism evidence="12 13">
    <name type="scientific">Pseudoponticoccus marisrubri</name>
    <dbReference type="NCBI Taxonomy" id="1685382"/>
    <lineage>
        <taxon>Bacteria</taxon>
        <taxon>Pseudomonadati</taxon>
        <taxon>Pseudomonadota</taxon>
        <taxon>Alphaproteobacteria</taxon>
        <taxon>Rhodobacterales</taxon>
        <taxon>Roseobacteraceae</taxon>
        <taxon>Pseudoponticoccus</taxon>
    </lineage>
</organism>
<evidence type="ECO:0000256" key="11">
    <source>
        <dbReference type="PIRSR" id="PIRSR006268-2"/>
    </source>
</evidence>
<gene>
    <name evidence="12" type="ORF">AVJ23_08735</name>
</gene>
<evidence type="ECO:0000256" key="2">
    <source>
        <dbReference type="ARBA" id="ARBA00016337"/>
    </source>
</evidence>
<dbReference type="AlphaFoldDB" id="A0A0W7WKM1"/>
<proteinExistence type="inferred from homology"/>
<dbReference type="Pfam" id="PF02424">
    <property type="entry name" value="ApbE"/>
    <property type="match status" value="1"/>
</dbReference>
<sequence>MRDLPLSLSRRRALGLAGAAALCPKAALAEGLEHLSGRAFGTSWQIVAPRGAGLARLRPGITALFDAIDAEMSPWRADSTLSRFNAAPVGTHATGPGLRAVTEAALQIARASDGAFDPTVGPLVARWGFGPIPGAGAGDWRALHVAPGGLAKGEGAGTLDLCGIAKGHALDRAVELAAAAGVTSALFDLGGELKTLGHHPSGRDWRVAVDTPAGAARMALRLPPGRAVATSGQAAQGYVLNGVLYSHIIDPAAGQPARSALHGVTVTGPDAMVADGWATALFAAGADRGTALARSLGLAALFVPADPARAPVATGAMKEVLL</sequence>
<dbReference type="InterPro" id="IPR006311">
    <property type="entry name" value="TAT_signal"/>
</dbReference>
<dbReference type="Proteomes" id="UP000054396">
    <property type="component" value="Unassembled WGS sequence"/>
</dbReference>
<feature type="binding site" evidence="11">
    <location>
        <position position="163"/>
    </location>
    <ligand>
        <name>Mg(2+)</name>
        <dbReference type="ChEBI" id="CHEBI:18420"/>
    </ligand>
</feature>
<dbReference type="OrthoDB" id="9778595at2"/>
<dbReference type="Gene3D" id="3.10.520.10">
    <property type="entry name" value="ApbE-like domains"/>
    <property type="match status" value="1"/>
</dbReference>
<dbReference type="EMBL" id="LPXO01000004">
    <property type="protein sequence ID" value="KUF11131.1"/>
    <property type="molecule type" value="Genomic_DNA"/>
</dbReference>
<accession>A0A0W7WKM1</accession>
<dbReference type="STRING" id="1685382.AVJ23_08735"/>
<evidence type="ECO:0000256" key="9">
    <source>
        <dbReference type="ARBA" id="ARBA00048540"/>
    </source>
</evidence>
<dbReference type="PROSITE" id="PS51318">
    <property type="entry name" value="TAT"/>
    <property type="match status" value="1"/>
</dbReference>
<comment type="caution">
    <text evidence="12">The sequence shown here is derived from an EMBL/GenBank/DDBJ whole genome shotgun (WGS) entry which is preliminary data.</text>
</comment>
<reference evidence="12 13" key="1">
    <citation type="submission" date="2015-12" db="EMBL/GenBank/DDBJ databases">
        <authorList>
            <person name="Shamseldin A."/>
            <person name="Moawad H."/>
            <person name="Abd El-Rahim W.M."/>
            <person name="Sadowsky M.J."/>
        </authorList>
    </citation>
    <scope>NUCLEOTIDE SEQUENCE [LARGE SCALE GENOMIC DNA]</scope>
    <source>
        <strain evidence="12 13">SJ5A-1</strain>
    </source>
</reference>
<dbReference type="InterPro" id="IPR003374">
    <property type="entry name" value="ApbE-like_sf"/>
</dbReference>
<protein>
    <recommendedName>
        <fullName evidence="2 10">FAD:protein FMN transferase</fullName>
        <ecNumber evidence="1 10">2.7.1.180</ecNumber>
    </recommendedName>
    <alternativeName>
        <fullName evidence="8 10">Flavin transferase</fullName>
    </alternativeName>
</protein>
<dbReference type="PIRSF" id="PIRSF006268">
    <property type="entry name" value="ApbE"/>
    <property type="match status" value="1"/>
</dbReference>
<evidence type="ECO:0000256" key="8">
    <source>
        <dbReference type="ARBA" id="ARBA00031306"/>
    </source>
</evidence>
<comment type="catalytic activity">
    <reaction evidence="9 10">
        <text>L-threonyl-[protein] + FAD = FMN-L-threonyl-[protein] + AMP + H(+)</text>
        <dbReference type="Rhea" id="RHEA:36847"/>
        <dbReference type="Rhea" id="RHEA-COMP:11060"/>
        <dbReference type="Rhea" id="RHEA-COMP:11061"/>
        <dbReference type="ChEBI" id="CHEBI:15378"/>
        <dbReference type="ChEBI" id="CHEBI:30013"/>
        <dbReference type="ChEBI" id="CHEBI:57692"/>
        <dbReference type="ChEBI" id="CHEBI:74257"/>
        <dbReference type="ChEBI" id="CHEBI:456215"/>
        <dbReference type="EC" id="2.7.1.180"/>
    </reaction>
</comment>
<evidence type="ECO:0000313" key="13">
    <source>
        <dbReference type="Proteomes" id="UP000054396"/>
    </source>
</evidence>
<comment type="similarity">
    <text evidence="10">Belongs to the ApbE family.</text>
</comment>
<evidence type="ECO:0000256" key="3">
    <source>
        <dbReference type="ARBA" id="ARBA00022630"/>
    </source>
</evidence>
<dbReference type="GO" id="GO:0016740">
    <property type="term" value="F:transferase activity"/>
    <property type="evidence" value="ECO:0007669"/>
    <property type="project" value="UniProtKB-UniRule"/>
</dbReference>
<evidence type="ECO:0000256" key="6">
    <source>
        <dbReference type="ARBA" id="ARBA00022827"/>
    </source>
</evidence>
<evidence type="ECO:0000313" key="12">
    <source>
        <dbReference type="EMBL" id="KUF11131.1"/>
    </source>
</evidence>
<dbReference type="PANTHER" id="PTHR30040">
    <property type="entry name" value="THIAMINE BIOSYNTHESIS LIPOPROTEIN APBE"/>
    <property type="match status" value="1"/>
</dbReference>
<feature type="binding site" evidence="11">
    <location>
        <position position="279"/>
    </location>
    <ligand>
        <name>Mg(2+)</name>
        <dbReference type="ChEBI" id="CHEBI:18420"/>
    </ligand>
</feature>
<feature type="binding site" evidence="11">
    <location>
        <position position="275"/>
    </location>
    <ligand>
        <name>Mg(2+)</name>
        <dbReference type="ChEBI" id="CHEBI:18420"/>
    </ligand>
</feature>
<keyword evidence="5 10" id="KW-0479">Metal-binding</keyword>
<keyword evidence="4 10" id="KW-0808">Transferase</keyword>
<dbReference type="GO" id="GO:0046872">
    <property type="term" value="F:metal ion binding"/>
    <property type="evidence" value="ECO:0007669"/>
    <property type="project" value="UniProtKB-UniRule"/>
</dbReference>
<dbReference type="SUPFAM" id="SSF143631">
    <property type="entry name" value="ApbE-like"/>
    <property type="match status" value="1"/>
</dbReference>
<evidence type="ECO:0000256" key="1">
    <source>
        <dbReference type="ARBA" id="ARBA00011955"/>
    </source>
</evidence>
<evidence type="ECO:0000256" key="5">
    <source>
        <dbReference type="ARBA" id="ARBA00022723"/>
    </source>
</evidence>
<evidence type="ECO:0000256" key="4">
    <source>
        <dbReference type="ARBA" id="ARBA00022679"/>
    </source>
</evidence>
<keyword evidence="13" id="KW-1185">Reference proteome</keyword>
<evidence type="ECO:0000256" key="10">
    <source>
        <dbReference type="PIRNR" id="PIRNR006268"/>
    </source>
</evidence>
<dbReference type="EC" id="2.7.1.180" evidence="1 10"/>
<keyword evidence="3 10" id="KW-0285">Flavoprotein</keyword>